<accession>A0A9D3YS24</accession>
<dbReference type="EMBL" id="JAIWYP010000015">
    <property type="protein sequence ID" value="KAH3705066.1"/>
    <property type="molecule type" value="Genomic_DNA"/>
</dbReference>
<gene>
    <name evidence="1" type="ORF">DPMN_080130</name>
</gene>
<comment type="caution">
    <text evidence="1">The sequence shown here is derived from an EMBL/GenBank/DDBJ whole genome shotgun (WGS) entry which is preliminary data.</text>
</comment>
<organism evidence="1 2">
    <name type="scientific">Dreissena polymorpha</name>
    <name type="common">Zebra mussel</name>
    <name type="synonym">Mytilus polymorpha</name>
    <dbReference type="NCBI Taxonomy" id="45954"/>
    <lineage>
        <taxon>Eukaryota</taxon>
        <taxon>Metazoa</taxon>
        <taxon>Spiralia</taxon>
        <taxon>Lophotrochozoa</taxon>
        <taxon>Mollusca</taxon>
        <taxon>Bivalvia</taxon>
        <taxon>Autobranchia</taxon>
        <taxon>Heteroconchia</taxon>
        <taxon>Euheterodonta</taxon>
        <taxon>Imparidentia</taxon>
        <taxon>Neoheterodontei</taxon>
        <taxon>Myida</taxon>
        <taxon>Dreissenoidea</taxon>
        <taxon>Dreissenidae</taxon>
        <taxon>Dreissena</taxon>
    </lineage>
</organism>
<reference evidence="1" key="2">
    <citation type="submission" date="2020-11" db="EMBL/GenBank/DDBJ databases">
        <authorList>
            <person name="McCartney M.A."/>
            <person name="Auch B."/>
            <person name="Kono T."/>
            <person name="Mallez S."/>
            <person name="Becker A."/>
            <person name="Gohl D.M."/>
            <person name="Silverstein K.A.T."/>
            <person name="Koren S."/>
            <person name="Bechman K.B."/>
            <person name="Herman A."/>
            <person name="Abrahante J.E."/>
            <person name="Garbe J."/>
        </authorList>
    </citation>
    <scope>NUCLEOTIDE SEQUENCE</scope>
    <source>
        <strain evidence="1">Duluth1</strain>
        <tissue evidence="1">Whole animal</tissue>
    </source>
</reference>
<keyword evidence="2" id="KW-1185">Reference proteome</keyword>
<evidence type="ECO:0000313" key="2">
    <source>
        <dbReference type="Proteomes" id="UP000828390"/>
    </source>
</evidence>
<proteinExistence type="predicted"/>
<reference evidence="1" key="1">
    <citation type="journal article" date="2019" name="bioRxiv">
        <title>The Genome of the Zebra Mussel, Dreissena polymorpha: A Resource for Invasive Species Research.</title>
        <authorList>
            <person name="McCartney M.A."/>
            <person name="Auch B."/>
            <person name="Kono T."/>
            <person name="Mallez S."/>
            <person name="Zhang Y."/>
            <person name="Obille A."/>
            <person name="Becker A."/>
            <person name="Abrahante J.E."/>
            <person name="Garbe J."/>
            <person name="Badalamenti J.P."/>
            <person name="Herman A."/>
            <person name="Mangelson H."/>
            <person name="Liachko I."/>
            <person name="Sullivan S."/>
            <person name="Sone E.D."/>
            <person name="Koren S."/>
            <person name="Silverstein K.A.T."/>
            <person name="Beckman K.B."/>
            <person name="Gohl D.M."/>
        </authorList>
    </citation>
    <scope>NUCLEOTIDE SEQUENCE</scope>
    <source>
        <strain evidence="1">Duluth1</strain>
        <tissue evidence="1">Whole animal</tissue>
    </source>
</reference>
<dbReference type="AlphaFoldDB" id="A0A9D3YS24"/>
<protein>
    <submittedName>
        <fullName evidence="1">Uncharacterized protein</fullName>
    </submittedName>
</protein>
<sequence length="64" mass="7453">MHTRETIKFTTTRYSRIAKKRPPIVRPMASFLSLRRSGRANRTEEWARKTCCTSPHSHFGGDCE</sequence>
<name>A0A9D3YS24_DREPO</name>
<evidence type="ECO:0000313" key="1">
    <source>
        <dbReference type="EMBL" id="KAH3705066.1"/>
    </source>
</evidence>
<dbReference type="Proteomes" id="UP000828390">
    <property type="component" value="Unassembled WGS sequence"/>
</dbReference>